<sequence length="130" mass="14819">MDEKWGAQFFLYPDMRFDKLDSFYSIHPNMLDFFPGGLTLTKGISTSGWECIKTLHNDYDSPIIWANKVTCKVGYAKQKMSSIEHNWSISSEMSLGAGDLTKFITQLQFSLRAENGGRSVCTEQEDWNEG</sequence>
<gene>
    <name evidence="1" type="ORF">DR999_PMT20458</name>
</gene>
<accession>A0A4D9DS63</accession>
<comment type="caution">
    <text evidence="1">The sequence shown here is derived from an EMBL/GenBank/DDBJ whole genome shotgun (WGS) entry which is preliminary data.</text>
</comment>
<evidence type="ECO:0000313" key="2">
    <source>
        <dbReference type="Proteomes" id="UP000297703"/>
    </source>
</evidence>
<dbReference type="Proteomes" id="UP000297703">
    <property type="component" value="Unassembled WGS sequence"/>
</dbReference>
<dbReference type="EMBL" id="QXTE01000468">
    <property type="protein sequence ID" value="TFJ97682.1"/>
    <property type="molecule type" value="Genomic_DNA"/>
</dbReference>
<dbReference type="AlphaFoldDB" id="A0A4D9DS63"/>
<organism evidence="1 2">
    <name type="scientific">Platysternon megacephalum</name>
    <name type="common">big-headed turtle</name>
    <dbReference type="NCBI Taxonomy" id="55544"/>
    <lineage>
        <taxon>Eukaryota</taxon>
        <taxon>Metazoa</taxon>
        <taxon>Chordata</taxon>
        <taxon>Craniata</taxon>
        <taxon>Vertebrata</taxon>
        <taxon>Euteleostomi</taxon>
        <taxon>Archelosauria</taxon>
        <taxon>Testudinata</taxon>
        <taxon>Testudines</taxon>
        <taxon>Cryptodira</taxon>
        <taxon>Durocryptodira</taxon>
        <taxon>Testudinoidea</taxon>
        <taxon>Platysternidae</taxon>
        <taxon>Platysternon</taxon>
    </lineage>
</organism>
<reference evidence="1 2" key="2">
    <citation type="submission" date="2019-04" db="EMBL/GenBank/DDBJ databases">
        <title>The genome sequence of big-headed turtle.</title>
        <authorList>
            <person name="Gong S."/>
        </authorList>
    </citation>
    <scope>NUCLEOTIDE SEQUENCE [LARGE SCALE GENOMIC DNA]</scope>
    <source>
        <strain evidence="1">DO16091913</strain>
        <tissue evidence="1">Muscle</tissue>
    </source>
</reference>
<name>A0A4D9DS63_9SAUR</name>
<keyword evidence="2" id="KW-1185">Reference proteome</keyword>
<evidence type="ECO:0000313" key="1">
    <source>
        <dbReference type="EMBL" id="TFJ97682.1"/>
    </source>
</evidence>
<protein>
    <submittedName>
        <fullName evidence="1">IgGFc-binding protein-like</fullName>
    </submittedName>
</protein>
<dbReference type="OrthoDB" id="9409434at2759"/>
<reference evidence="1 2" key="1">
    <citation type="submission" date="2019-04" db="EMBL/GenBank/DDBJ databases">
        <title>Draft genome of the big-headed turtle Platysternon megacephalum.</title>
        <authorList>
            <person name="Gong S."/>
        </authorList>
    </citation>
    <scope>NUCLEOTIDE SEQUENCE [LARGE SCALE GENOMIC DNA]</scope>
    <source>
        <strain evidence="1">DO16091913</strain>
        <tissue evidence="1">Muscle</tissue>
    </source>
</reference>
<proteinExistence type="predicted"/>